<sequence length="151" mass="17463">MIPASMLGNSSVKIQLSLERFDSSMPIAWLSLTFMGVGSLSLARAYSVHTVWQPCLRHMNYFYLKEEEDSQLGWGRIQAELDAEPVGATKLLTCPIWFFYVVVRSFVVFFFKLSLRGDSCCQGELPLKRWMLLLKIKQAKRLFESLKEMWP</sequence>
<dbReference type="EMBL" id="JAYMYQ010000006">
    <property type="protein sequence ID" value="KAK7324278.1"/>
    <property type="molecule type" value="Genomic_DNA"/>
</dbReference>
<comment type="caution">
    <text evidence="1">The sequence shown here is derived from an EMBL/GenBank/DDBJ whole genome shotgun (WGS) entry which is preliminary data.</text>
</comment>
<keyword evidence="2" id="KW-1185">Reference proteome</keyword>
<dbReference type="AlphaFoldDB" id="A0AAN9KZJ7"/>
<accession>A0AAN9KZJ7</accession>
<gene>
    <name evidence="1" type="ORF">VNO77_27810</name>
</gene>
<evidence type="ECO:0000313" key="1">
    <source>
        <dbReference type="EMBL" id="KAK7324278.1"/>
    </source>
</evidence>
<reference evidence="1 2" key="1">
    <citation type="submission" date="2024-01" db="EMBL/GenBank/DDBJ databases">
        <title>The genomes of 5 underutilized Papilionoideae crops provide insights into root nodulation and disease resistanc.</title>
        <authorList>
            <person name="Jiang F."/>
        </authorList>
    </citation>
    <scope>NUCLEOTIDE SEQUENCE [LARGE SCALE GENOMIC DNA]</scope>
    <source>
        <strain evidence="1">LVBAO_FW01</strain>
        <tissue evidence="1">Leaves</tissue>
    </source>
</reference>
<name>A0AAN9KZJ7_CANGL</name>
<organism evidence="1 2">
    <name type="scientific">Canavalia gladiata</name>
    <name type="common">Sword bean</name>
    <name type="synonym">Dolichos gladiatus</name>
    <dbReference type="NCBI Taxonomy" id="3824"/>
    <lineage>
        <taxon>Eukaryota</taxon>
        <taxon>Viridiplantae</taxon>
        <taxon>Streptophyta</taxon>
        <taxon>Embryophyta</taxon>
        <taxon>Tracheophyta</taxon>
        <taxon>Spermatophyta</taxon>
        <taxon>Magnoliopsida</taxon>
        <taxon>eudicotyledons</taxon>
        <taxon>Gunneridae</taxon>
        <taxon>Pentapetalae</taxon>
        <taxon>rosids</taxon>
        <taxon>fabids</taxon>
        <taxon>Fabales</taxon>
        <taxon>Fabaceae</taxon>
        <taxon>Papilionoideae</taxon>
        <taxon>50 kb inversion clade</taxon>
        <taxon>NPAAA clade</taxon>
        <taxon>indigoferoid/millettioid clade</taxon>
        <taxon>Phaseoleae</taxon>
        <taxon>Canavalia</taxon>
    </lineage>
</organism>
<protein>
    <submittedName>
        <fullName evidence="1">Uncharacterized protein</fullName>
    </submittedName>
</protein>
<dbReference type="Proteomes" id="UP001367508">
    <property type="component" value="Unassembled WGS sequence"/>
</dbReference>
<proteinExistence type="predicted"/>
<evidence type="ECO:0000313" key="2">
    <source>
        <dbReference type="Proteomes" id="UP001367508"/>
    </source>
</evidence>